<gene>
    <name evidence="1" type="ORF">EAIL5_3040</name>
</gene>
<dbReference type="EMBL" id="FR719195">
    <property type="protein sequence ID" value="CBX81860.1"/>
    <property type="molecule type" value="Genomic_DNA"/>
</dbReference>
<evidence type="ECO:0000313" key="1">
    <source>
        <dbReference type="EMBL" id="CBX81860.1"/>
    </source>
</evidence>
<reference evidence="1" key="1">
    <citation type="journal article" date="2011" name="J. Bacteriol.">
        <title>Genome Sequence of an Erwinia amylovora Strain with Pathogenicity Restricted to Rubus Plants.</title>
        <authorList>
            <person name="Powney R."/>
            <person name="Smits T.H."/>
            <person name="Sawbridge T."/>
            <person name="Frey B."/>
            <person name="Blom J."/>
            <person name="Frey J.E."/>
            <person name="Plummer K.M."/>
            <person name="Beer S.V."/>
            <person name="Luck J."/>
            <person name="Duffy B."/>
            <person name="Rodoni B."/>
        </authorList>
    </citation>
    <scope>NUCLEOTIDE SEQUENCE</scope>
    <source>
        <strain evidence="1">ATCC BAA-2158</strain>
    </source>
</reference>
<dbReference type="AlphaFoldDB" id="E5B8Q5"/>
<organism evidence="1">
    <name type="scientific">Erwinia amylovora ATCC BAA-2158</name>
    <dbReference type="NCBI Taxonomy" id="889211"/>
    <lineage>
        <taxon>Bacteria</taxon>
        <taxon>Pseudomonadati</taxon>
        <taxon>Pseudomonadota</taxon>
        <taxon>Gammaproteobacteria</taxon>
        <taxon>Enterobacterales</taxon>
        <taxon>Erwiniaceae</taxon>
        <taxon>Erwinia</taxon>
    </lineage>
</organism>
<accession>E5B8Q5</accession>
<proteinExistence type="predicted"/>
<name>E5B8Q5_ERWAM</name>
<protein>
    <submittedName>
        <fullName evidence="1">Uncharacterized protein</fullName>
    </submittedName>
</protein>
<sequence length="36" mass="4009">MRCALAVYFSGKKDLIYVIIYNEIGGNTDGKNQGKK</sequence>